<protein>
    <submittedName>
        <fullName evidence="12">PTS glucose transporter subunit IIA</fullName>
    </submittedName>
    <submittedName>
        <fullName evidence="11">PTS transporter subunit EIIC</fullName>
    </submittedName>
</protein>
<accession>A0A3E3AKP9</accession>
<dbReference type="GeneID" id="64195416"/>
<keyword evidence="6 9" id="KW-0812">Transmembrane</keyword>
<evidence type="ECO:0000259" key="10">
    <source>
        <dbReference type="Pfam" id="PF02378"/>
    </source>
</evidence>
<keyword evidence="3" id="KW-1003">Cell membrane</keyword>
<evidence type="ECO:0000256" key="3">
    <source>
        <dbReference type="ARBA" id="ARBA00022475"/>
    </source>
</evidence>
<evidence type="ECO:0000256" key="6">
    <source>
        <dbReference type="ARBA" id="ARBA00022692"/>
    </source>
</evidence>
<dbReference type="Pfam" id="PF02378">
    <property type="entry name" value="PTS_EIIC"/>
    <property type="match status" value="1"/>
</dbReference>
<gene>
    <name evidence="12" type="ORF">DXB93_03645</name>
    <name evidence="11" type="ORF">PM738_00085</name>
</gene>
<evidence type="ECO:0000313" key="12">
    <source>
        <dbReference type="EMBL" id="RGD86613.1"/>
    </source>
</evidence>
<evidence type="ECO:0000256" key="7">
    <source>
        <dbReference type="ARBA" id="ARBA00022989"/>
    </source>
</evidence>
<sequence length="101" mass="11063">MVNETGYLGTFIFGVIKRLLVPFGLHHVFCLPFWQTAVGGSMLIDGLLVQGGQNIFFAQLADPNILHFSVAATRYFSGGFIFMIFGLPDVALAIYQCADSQ</sequence>
<keyword evidence="2" id="KW-0813">Transport</keyword>
<dbReference type="GO" id="GO:0009401">
    <property type="term" value="P:phosphoenolpyruvate-dependent sugar phosphotransferase system"/>
    <property type="evidence" value="ECO:0007669"/>
    <property type="project" value="UniProtKB-KW"/>
</dbReference>
<evidence type="ECO:0000256" key="2">
    <source>
        <dbReference type="ARBA" id="ARBA00022448"/>
    </source>
</evidence>
<dbReference type="EMBL" id="QUSL01000004">
    <property type="protein sequence ID" value="RGD86613.1"/>
    <property type="molecule type" value="Genomic_DNA"/>
</dbReference>
<proteinExistence type="predicted"/>
<dbReference type="InterPro" id="IPR050429">
    <property type="entry name" value="PTS_Glucose_EIICBA"/>
</dbReference>
<organism evidence="12 13">
    <name type="scientific">Thomasclavelia ramosa</name>
    <dbReference type="NCBI Taxonomy" id="1547"/>
    <lineage>
        <taxon>Bacteria</taxon>
        <taxon>Bacillati</taxon>
        <taxon>Bacillota</taxon>
        <taxon>Erysipelotrichia</taxon>
        <taxon>Erysipelotrichales</taxon>
        <taxon>Coprobacillaceae</taxon>
        <taxon>Thomasclavelia</taxon>
    </lineage>
</organism>
<evidence type="ECO:0000313" key="11">
    <source>
        <dbReference type="EMBL" id="MDB7082183.1"/>
    </source>
</evidence>
<evidence type="ECO:0000256" key="5">
    <source>
        <dbReference type="ARBA" id="ARBA00022683"/>
    </source>
</evidence>
<keyword evidence="8 9" id="KW-0472">Membrane</keyword>
<dbReference type="GO" id="GO:0090563">
    <property type="term" value="F:protein-phosphocysteine-sugar phosphotransferase activity"/>
    <property type="evidence" value="ECO:0007669"/>
    <property type="project" value="TreeGrafter"/>
</dbReference>
<evidence type="ECO:0000256" key="1">
    <source>
        <dbReference type="ARBA" id="ARBA00004651"/>
    </source>
</evidence>
<evidence type="ECO:0000256" key="4">
    <source>
        <dbReference type="ARBA" id="ARBA00022597"/>
    </source>
</evidence>
<dbReference type="Proteomes" id="UP000261032">
    <property type="component" value="Unassembled WGS sequence"/>
</dbReference>
<dbReference type="AlphaFoldDB" id="A0A3E3AKP9"/>
<dbReference type="GO" id="GO:0005886">
    <property type="term" value="C:plasma membrane"/>
    <property type="evidence" value="ECO:0007669"/>
    <property type="project" value="UniProtKB-SubCell"/>
</dbReference>
<keyword evidence="4 12" id="KW-0762">Sugar transport</keyword>
<evidence type="ECO:0000256" key="9">
    <source>
        <dbReference type="SAM" id="Phobius"/>
    </source>
</evidence>
<dbReference type="Proteomes" id="UP001211987">
    <property type="component" value="Unassembled WGS sequence"/>
</dbReference>
<keyword evidence="7 9" id="KW-1133">Transmembrane helix</keyword>
<name>A0A3E3AKP9_9FIRM</name>
<feature type="domain" description="Phosphotransferase system EIIC" evidence="10">
    <location>
        <begin position="3"/>
        <end position="98"/>
    </location>
</feature>
<dbReference type="PANTHER" id="PTHR30009:SF24">
    <property type="entry name" value="PTS SYSTEM, IIBC COMPONENT"/>
    <property type="match status" value="1"/>
</dbReference>
<reference evidence="12 13" key="1">
    <citation type="submission" date="2018-08" db="EMBL/GenBank/DDBJ databases">
        <title>A genome reference for cultivated species of the human gut microbiota.</title>
        <authorList>
            <person name="Zou Y."/>
            <person name="Xue W."/>
            <person name="Luo G."/>
        </authorList>
    </citation>
    <scope>NUCLEOTIDE SEQUENCE [LARGE SCALE GENOMIC DNA]</scope>
    <source>
        <strain evidence="12 13">OM06-4</strain>
    </source>
</reference>
<dbReference type="InterPro" id="IPR003352">
    <property type="entry name" value="PTS_EIIC"/>
</dbReference>
<comment type="subcellular location">
    <subcellularLocation>
        <location evidence="1">Cell membrane</location>
        <topology evidence="1">Multi-pass membrane protein</topology>
    </subcellularLocation>
</comment>
<dbReference type="EMBL" id="JAQLKE010000001">
    <property type="protein sequence ID" value="MDB7082183.1"/>
    <property type="molecule type" value="Genomic_DNA"/>
</dbReference>
<dbReference type="GO" id="GO:0008982">
    <property type="term" value="F:protein-N(PI)-phosphohistidine-sugar phosphotransferase activity"/>
    <property type="evidence" value="ECO:0007669"/>
    <property type="project" value="InterPro"/>
</dbReference>
<comment type="caution">
    <text evidence="12">The sequence shown here is derived from an EMBL/GenBank/DDBJ whole genome shotgun (WGS) entry which is preliminary data.</text>
</comment>
<dbReference type="PANTHER" id="PTHR30009">
    <property type="entry name" value="CYTOCHROME C-TYPE SYNTHESIS PROTEIN AND PTS TRANSMEMBRANE COMPONENT"/>
    <property type="match status" value="1"/>
</dbReference>
<evidence type="ECO:0000313" key="13">
    <source>
        <dbReference type="Proteomes" id="UP000261032"/>
    </source>
</evidence>
<keyword evidence="5" id="KW-0598">Phosphotransferase system</keyword>
<reference evidence="11" key="2">
    <citation type="submission" date="2023-01" db="EMBL/GenBank/DDBJ databases">
        <title>Human gut microbiome strain richness.</title>
        <authorList>
            <person name="Chen-Liaw A."/>
        </authorList>
    </citation>
    <scope>NUCLEOTIDE SEQUENCE</scope>
    <source>
        <strain evidence="11">1001217st2_G6_1001217B_191108</strain>
    </source>
</reference>
<evidence type="ECO:0000256" key="8">
    <source>
        <dbReference type="ARBA" id="ARBA00023136"/>
    </source>
</evidence>
<feature type="transmembrane region" description="Helical" evidence="9">
    <location>
        <begin position="75"/>
        <end position="95"/>
    </location>
</feature>
<dbReference type="RefSeq" id="WP_009300160.1">
    <property type="nucleotide sequence ID" value="NZ_CACRTL010000027.1"/>
</dbReference>